<keyword evidence="1" id="KW-0175">Coiled coil</keyword>
<sequence length="576" mass="66675">MAEDDQKNSSSIESVLGEMTISESNASVIVNTARWNQLPLLLWDLDGTDETTIIQLLSEISRILTLVAEAEVPLASKRLLHTSLSALLRIPTLPKMGHLPIKHSLTTLESLPDGPLVLLVTDEVRSMEQALSRLERQASELTHQNQNLETEIEDLRKVEEQKEQAERDNEKLLDVLKRTLKALGESREEKEKSERAKREMVEQMEEMRILMRKEVNGTEFLIHADSLSDVDERLSDMAQQRKELETPNHDMLQNDEERRRERADMAATIEQTRTALAAAEERLGCLETQLAAEQKEKRRIEERAELMEETNGRLEEENRRLKEEKKTMERERDEMAERERREQDQVKQERRKRVKAEREKKTAEIERARMEDEMRKAEIEREKMEEEKKKTERKKDKIEEKKRRAEERIRKEEEGRRIAESQNDDLKLQLADLPIWVGTESLQTLDTTAHTLTPTTLTQIVKRENDTDAKTAFTLPIEEGEWELKIRGLETLWNVNLGFLEYPLPEDATDDQCGCDDSGIGGNFVLWDGSMWKGGEFKPAGTNKKCDRVGQSAAIRVNMSTQEARLFVDDEEQPGI</sequence>
<reference evidence="3 4" key="1">
    <citation type="journal article" date="2022" name="bioRxiv">
        <title>Genomics of Preaxostyla Flagellates Illuminates Evolutionary Transitions and the Path Towards Mitochondrial Loss.</title>
        <authorList>
            <person name="Novak L.V.F."/>
            <person name="Treitli S.C."/>
            <person name="Pyrih J."/>
            <person name="Halakuc P."/>
            <person name="Pipaliya S.V."/>
            <person name="Vacek V."/>
            <person name="Brzon O."/>
            <person name="Soukal P."/>
            <person name="Eme L."/>
            <person name="Dacks J.B."/>
            <person name="Karnkowska A."/>
            <person name="Elias M."/>
            <person name="Hampl V."/>
        </authorList>
    </citation>
    <scope>NUCLEOTIDE SEQUENCE [LARGE SCALE GENOMIC DNA]</scope>
    <source>
        <strain evidence="3">NAU3</strain>
        <tissue evidence="3">Gut</tissue>
    </source>
</reference>
<evidence type="ECO:0000256" key="1">
    <source>
        <dbReference type="SAM" id="Coils"/>
    </source>
</evidence>
<evidence type="ECO:0000313" key="4">
    <source>
        <dbReference type="Proteomes" id="UP001281761"/>
    </source>
</evidence>
<gene>
    <name evidence="3" type="ORF">BLNAU_24645</name>
</gene>
<feature type="coiled-coil region" evidence="1">
    <location>
        <begin position="117"/>
        <end position="213"/>
    </location>
</feature>
<dbReference type="EMBL" id="JARBJD010000670">
    <property type="protein sequence ID" value="KAK2940444.1"/>
    <property type="molecule type" value="Genomic_DNA"/>
</dbReference>
<evidence type="ECO:0000313" key="3">
    <source>
        <dbReference type="EMBL" id="KAK2940444.1"/>
    </source>
</evidence>
<feature type="compositionally biased region" description="Basic and acidic residues" evidence="2">
    <location>
        <begin position="308"/>
        <end position="348"/>
    </location>
</feature>
<proteinExistence type="predicted"/>
<keyword evidence="4" id="KW-1185">Reference proteome</keyword>
<evidence type="ECO:0000256" key="2">
    <source>
        <dbReference type="SAM" id="MobiDB-lite"/>
    </source>
</evidence>
<feature type="region of interest" description="Disordered" evidence="2">
    <location>
        <begin position="308"/>
        <end position="365"/>
    </location>
</feature>
<dbReference type="Proteomes" id="UP001281761">
    <property type="component" value="Unassembled WGS sequence"/>
</dbReference>
<name>A0ABQ9WLV1_9EUKA</name>
<organism evidence="3 4">
    <name type="scientific">Blattamonas nauphoetae</name>
    <dbReference type="NCBI Taxonomy" id="2049346"/>
    <lineage>
        <taxon>Eukaryota</taxon>
        <taxon>Metamonada</taxon>
        <taxon>Preaxostyla</taxon>
        <taxon>Oxymonadida</taxon>
        <taxon>Blattamonas</taxon>
    </lineage>
</organism>
<accession>A0ABQ9WLV1</accession>
<feature type="region of interest" description="Disordered" evidence="2">
    <location>
        <begin position="381"/>
        <end position="408"/>
    </location>
</feature>
<comment type="caution">
    <text evidence="3">The sequence shown here is derived from an EMBL/GenBank/DDBJ whole genome shotgun (WGS) entry which is preliminary data.</text>
</comment>
<feature type="compositionally biased region" description="Basic and acidic residues" evidence="2">
    <location>
        <begin position="356"/>
        <end position="365"/>
    </location>
</feature>
<protein>
    <submittedName>
        <fullName evidence="3">Uncharacterized protein</fullName>
    </submittedName>
</protein>